<keyword evidence="3 6" id="KW-0863">Zinc-finger</keyword>
<dbReference type="PANTHER" id="PTHR24393:SF34">
    <property type="entry name" value="PR_SET DOMAIN 13"/>
    <property type="match status" value="1"/>
</dbReference>
<feature type="domain" description="C2H2-type" evidence="9">
    <location>
        <begin position="453"/>
        <end position="480"/>
    </location>
</feature>
<dbReference type="Pfam" id="PF00096">
    <property type="entry name" value="zf-C2H2"/>
    <property type="match status" value="3"/>
</dbReference>
<feature type="domain" description="C2H2-type" evidence="9">
    <location>
        <begin position="426"/>
        <end position="453"/>
    </location>
</feature>
<dbReference type="PROSITE" id="PS00028">
    <property type="entry name" value="ZINC_FINGER_C2H2_1"/>
    <property type="match status" value="7"/>
</dbReference>
<feature type="domain" description="C2H2-type" evidence="9">
    <location>
        <begin position="540"/>
        <end position="567"/>
    </location>
</feature>
<dbReference type="OrthoDB" id="6077919at2759"/>
<keyword evidence="1" id="KW-0479">Metal-binding</keyword>
<proteinExistence type="predicted"/>
<keyword evidence="2" id="KW-0677">Repeat</keyword>
<feature type="compositionally biased region" description="Basic and acidic residues" evidence="8">
    <location>
        <begin position="254"/>
        <end position="270"/>
    </location>
</feature>
<dbReference type="GO" id="GO:0001228">
    <property type="term" value="F:DNA-binding transcription activator activity, RNA polymerase II-specific"/>
    <property type="evidence" value="ECO:0007669"/>
    <property type="project" value="TreeGrafter"/>
</dbReference>
<dbReference type="Pfam" id="PF13894">
    <property type="entry name" value="zf-C2H2_4"/>
    <property type="match status" value="1"/>
</dbReference>
<dbReference type="GO" id="GO:0008270">
    <property type="term" value="F:zinc ion binding"/>
    <property type="evidence" value="ECO:0007669"/>
    <property type="project" value="UniProtKB-KW"/>
</dbReference>
<feature type="domain" description="C2H2-type" evidence="9">
    <location>
        <begin position="511"/>
        <end position="539"/>
    </location>
</feature>
<evidence type="ECO:0000313" key="10">
    <source>
        <dbReference type="EMBL" id="CAH0602381.1"/>
    </source>
</evidence>
<evidence type="ECO:0000256" key="1">
    <source>
        <dbReference type="ARBA" id="ARBA00022723"/>
    </source>
</evidence>
<dbReference type="InterPro" id="IPR013087">
    <property type="entry name" value="Znf_C2H2_type"/>
</dbReference>
<feature type="domain" description="C2H2-type" evidence="9">
    <location>
        <begin position="571"/>
        <end position="599"/>
    </location>
</feature>
<dbReference type="AlphaFoldDB" id="A0A9P0C3C5"/>
<evidence type="ECO:0000256" key="8">
    <source>
        <dbReference type="SAM" id="MobiDB-lite"/>
    </source>
</evidence>
<dbReference type="GO" id="GO:0000978">
    <property type="term" value="F:RNA polymerase II cis-regulatory region sequence-specific DNA binding"/>
    <property type="evidence" value="ECO:0007669"/>
    <property type="project" value="TreeGrafter"/>
</dbReference>
<feature type="coiled-coil region" evidence="7">
    <location>
        <begin position="280"/>
        <end position="310"/>
    </location>
</feature>
<accession>A0A9P0C3C5</accession>
<evidence type="ECO:0000256" key="7">
    <source>
        <dbReference type="SAM" id="Coils"/>
    </source>
</evidence>
<keyword evidence="11" id="KW-1185">Reference proteome</keyword>
<feature type="region of interest" description="Disordered" evidence="8">
    <location>
        <begin position="254"/>
        <end position="276"/>
    </location>
</feature>
<organism evidence="10 11">
    <name type="scientific">Chrysodeixis includens</name>
    <name type="common">Soybean looper</name>
    <name type="synonym">Pseudoplusia includens</name>
    <dbReference type="NCBI Taxonomy" id="689277"/>
    <lineage>
        <taxon>Eukaryota</taxon>
        <taxon>Metazoa</taxon>
        <taxon>Ecdysozoa</taxon>
        <taxon>Arthropoda</taxon>
        <taxon>Hexapoda</taxon>
        <taxon>Insecta</taxon>
        <taxon>Pterygota</taxon>
        <taxon>Neoptera</taxon>
        <taxon>Endopterygota</taxon>
        <taxon>Lepidoptera</taxon>
        <taxon>Glossata</taxon>
        <taxon>Ditrysia</taxon>
        <taxon>Noctuoidea</taxon>
        <taxon>Noctuidae</taxon>
        <taxon>Plusiinae</taxon>
        <taxon>Chrysodeixis</taxon>
    </lineage>
</organism>
<gene>
    <name evidence="10" type="ORF">CINC_LOCUS10016</name>
</gene>
<evidence type="ECO:0000256" key="5">
    <source>
        <dbReference type="ARBA" id="ARBA00023242"/>
    </source>
</evidence>
<keyword evidence="4" id="KW-0862">Zinc</keyword>
<reference evidence="10" key="1">
    <citation type="submission" date="2021-12" db="EMBL/GenBank/DDBJ databases">
        <authorList>
            <person name="King R."/>
        </authorList>
    </citation>
    <scope>NUCLEOTIDE SEQUENCE</scope>
</reference>
<dbReference type="PROSITE" id="PS50157">
    <property type="entry name" value="ZINC_FINGER_C2H2_2"/>
    <property type="match status" value="6"/>
</dbReference>
<feature type="domain" description="C2H2-type" evidence="9">
    <location>
        <begin position="394"/>
        <end position="422"/>
    </location>
</feature>
<evidence type="ECO:0000256" key="3">
    <source>
        <dbReference type="ARBA" id="ARBA00022771"/>
    </source>
</evidence>
<dbReference type="PANTHER" id="PTHR24393">
    <property type="entry name" value="ZINC FINGER PROTEIN"/>
    <property type="match status" value="1"/>
</dbReference>
<dbReference type="Pfam" id="PF13912">
    <property type="entry name" value="zf-C2H2_6"/>
    <property type="match status" value="2"/>
</dbReference>
<evidence type="ECO:0000259" key="9">
    <source>
        <dbReference type="PROSITE" id="PS50157"/>
    </source>
</evidence>
<evidence type="ECO:0000256" key="6">
    <source>
        <dbReference type="PROSITE-ProRule" id="PRU00042"/>
    </source>
</evidence>
<keyword evidence="5" id="KW-0539">Nucleus</keyword>
<dbReference type="SUPFAM" id="SSF57667">
    <property type="entry name" value="beta-beta-alpha zinc fingers"/>
    <property type="match status" value="4"/>
</dbReference>
<protein>
    <recommendedName>
        <fullName evidence="9">C2H2-type domain-containing protein</fullName>
    </recommendedName>
</protein>
<evidence type="ECO:0000256" key="2">
    <source>
        <dbReference type="ARBA" id="ARBA00022737"/>
    </source>
</evidence>
<dbReference type="SMART" id="SM00355">
    <property type="entry name" value="ZnF_C2H2"/>
    <property type="match status" value="9"/>
</dbReference>
<dbReference type="EMBL" id="LR824034">
    <property type="protein sequence ID" value="CAH0602381.1"/>
    <property type="molecule type" value="Genomic_DNA"/>
</dbReference>
<dbReference type="InterPro" id="IPR036236">
    <property type="entry name" value="Znf_C2H2_sf"/>
</dbReference>
<evidence type="ECO:0000256" key="4">
    <source>
        <dbReference type="ARBA" id="ARBA00022833"/>
    </source>
</evidence>
<dbReference type="Proteomes" id="UP001154114">
    <property type="component" value="Chromosome 31"/>
</dbReference>
<name>A0A9P0C3C5_CHRIL</name>
<keyword evidence="7" id="KW-0175">Coiled coil</keyword>
<dbReference type="Gene3D" id="3.30.160.60">
    <property type="entry name" value="Classic Zinc Finger"/>
    <property type="match status" value="4"/>
</dbReference>
<sequence>MSSFLCFICHNTVNSDTNDVTREKYREIIGVNLCPDSNLCYVCQHMVNKLWLFKSVCYKRSSEYPVLFSEKGTINLQRNETHNIIICSEESCLPSTQQYSVNRDYSISNDYFKLEHDHSGIEEYFQNEAVDTQNGNENHFGNDIVEINRDIENDNQFPNDIVDVNDNGFENDNLVHIDNDDHFGVDNTVNDGTVDDFNNDSMADVFEDDPCVDDEDNQVDNLDDDNDFEFGDEELKDEVNYTSYDDERSACLNEIRNEDGTDTDRNDTSKKKSKSSTNMYKGFEKIVLTLEDQKAQLEAQRRSKKYIEAEFKCYSCALAFLFKDTYQAHMMRHEESNGEYVCDICSLRFATPRVLRSHVCSHAALLACRACGARVRPRRARAHRTHCNKGYCRVTCHLCAKVFQDGSALQQHLKRFHMSKTSNRTYPCSVCGQTYSNQAAVRTHMIKHIHRKFQCDQCPSTFSSPYTLTQHKKKHSAEEKQHVCTCGVAYSSRKSLLAHRRNSINHQERNYECPICSRPCPNQRSLNSHIASVHSAIKNFKCTSCDARYSSRKSLVRHSRSHDGPTVVKPAVCHICGNSFKGKSKLNRHLKEVCEKDKLEEELSLYYTQQNPIENAI</sequence>
<evidence type="ECO:0000313" key="11">
    <source>
        <dbReference type="Proteomes" id="UP001154114"/>
    </source>
</evidence>
<dbReference type="GO" id="GO:0005634">
    <property type="term" value="C:nucleus"/>
    <property type="evidence" value="ECO:0007669"/>
    <property type="project" value="TreeGrafter"/>
</dbReference>